<evidence type="ECO:0000256" key="6">
    <source>
        <dbReference type="ARBA" id="ARBA00023136"/>
    </source>
</evidence>
<evidence type="ECO:0008006" key="11">
    <source>
        <dbReference type="Google" id="ProtNLM"/>
    </source>
</evidence>
<comment type="subcellular location">
    <subcellularLocation>
        <location evidence="1">Cell membrane</location>
        <topology evidence="1">Multi-pass membrane protein</topology>
    </subcellularLocation>
</comment>
<evidence type="ECO:0000256" key="8">
    <source>
        <dbReference type="SAM" id="Phobius"/>
    </source>
</evidence>
<dbReference type="Pfam" id="PF06151">
    <property type="entry name" value="Trehalose_recp"/>
    <property type="match status" value="1"/>
</dbReference>
<dbReference type="PANTHER" id="PTHR21421:SF29">
    <property type="entry name" value="GUSTATORY RECEPTOR 5A FOR TREHALOSE-RELATED"/>
    <property type="match status" value="1"/>
</dbReference>
<dbReference type="GO" id="GO:0050916">
    <property type="term" value="P:sensory perception of sweet taste"/>
    <property type="evidence" value="ECO:0007669"/>
    <property type="project" value="UniProtKB-ARBA"/>
</dbReference>
<keyword evidence="6 8" id="KW-0472">Membrane</keyword>
<keyword evidence="7" id="KW-0675">Receptor</keyword>
<evidence type="ECO:0000256" key="4">
    <source>
        <dbReference type="ARBA" id="ARBA00022692"/>
    </source>
</evidence>
<feature type="transmembrane region" description="Helical" evidence="8">
    <location>
        <begin position="330"/>
        <end position="352"/>
    </location>
</feature>
<name>A0A8J2JEJ7_9HEXA</name>
<evidence type="ECO:0000256" key="5">
    <source>
        <dbReference type="ARBA" id="ARBA00022989"/>
    </source>
</evidence>
<dbReference type="EMBL" id="CAJVCH010055523">
    <property type="protein sequence ID" value="CAG7718720.1"/>
    <property type="molecule type" value="Genomic_DNA"/>
</dbReference>
<feature type="transmembrane region" description="Helical" evidence="8">
    <location>
        <begin position="207"/>
        <end position="225"/>
    </location>
</feature>
<feature type="transmembrane region" description="Helical" evidence="8">
    <location>
        <begin position="96"/>
        <end position="115"/>
    </location>
</feature>
<dbReference type="InterPro" id="IPR009318">
    <property type="entry name" value="Gustatory_rcpt"/>
</dbReference>
<proteinExistence type="inferred from homology"/>
<feature type="transmembrane region" description="Helical" evidence="8">
    <location>
        <begin position="31"/>
        <end position="51"/>
    </location>
</feature>
<evidence type="ECO:0000256" key="2">
    <source>
        <dbReference type="ARBA" id="ARBA00005327"/>
    </source>
</evidence>
<feature type="transmembrane region" description="Helical" evidence="8">
    <location>
        <begin position="63"/>
        <end position="84"/>
    </location>
</feature>
<organism evidence="9 10">
    <name type="scientific">Allacma fusca</name>
    <dbReference type="NCBI Taxonomy" id="39272"/>
    <lineage>
        <taxon>Eukaryota</taxon>
        <taxon>Metazoa</taxon>
        <taxon>Ecdysozoa</taxon>
        <taxon>Arthropoda</taxon>
        <taxon>Hexapoda</taxon>
        <taxon>Collembola</taxon>
        <taxon>Symphypleona</taxon>
        <taxon>Sminthuridae</taxon>
        <taxon>Allacma</taxon>
    </lineage>
</organism>
<comment type="caution">
    <text evidence="9">The sequence shown here is derived from an EMBL/GenBank/DDBJ whole genome shotgun (WGS) entry which is preliminary data.</text>
</comment>
<dbReference type="GO" id="GO:0008527">
    <property type="term" value="F:taste receptor activity"/>
    <property type="evidence" value="ECO:0007669"/>
    <property type="project" value="InterPro"/>
</dbReference>
<gene>
    <name evidence="9" type="ORF">AFUS01_LOCUS8091</name>
</gene>
<sequence>MKRAGPGITEKNPHIFLSFKNQDDLYSSLRYVLIFGRIIGLIPWQGMFQPFSENLKFTWRSQAAIYSVTMSCLLFFSAVINGFVSFRNTNVSPSDLAWSANLAVFYGIGGYMYLFMVNQAHKFLRVFQKWRETFIFYDGVDQKLFRDVNIIALCIFTSCILEHSYAHLKFFPIVGNSERRLIARKDLQVKLANASAWETYYWRSHPFVGDIIPYHFISAFGVFILAKYSILAWNFGDILVTVMSRALYYRFKMLHQQAQQILVGQDGLLCRDTAKWRQLAVDHEKLCDLAQTCEELLSPLVFALFGVNVYYFCIQLNLGLTPTANTTLIASIYAVWSFLHLIMRLLVVSITASHIHTHAHKIVDVLKKCPIECYTAEIERAERLIRTSQIGLTGLGCFTITRQFILQIVNVVFTFEIVLLQTSNTNSSS</sequence>
<keyword evidence="5 8" id="KW-1133">Transmembrane helix</keyword>
<evidence type="ECO:0000256" key="3">
    <source>
        <dbReference type="ARBA" id="ARBA00022475"/>
    </source>
</evidence>
<dbReference type="GO" id="GO:0005886">
    <property type="term" value="C:plasma membrane"/>
    <property type="evidence" value="ECO:0007669"/>
    <property type="project" value="UniProtKB-SubCell"/>
</dbReference>
<keyword evidence="3" id="KW-1003">Cell membrane</keyword>
<accession>A0A8J2JEJ7</accession>
<evidence type="ECO:0000256" key="7">
    <source>
        <dbReference type="ARBA" id="ARBA00023170"/>
    </source>
</evidence>
<evidence type="ECO:0000313" key="10">
    <source>
        <dbReference type="Proteomes" id="UP000708208"/>
    </source>
</evidence>
<keyword evidence="4 8" id="KW-0812">Transmembrane</keyword>
<evidence type="ECO:0000313" key="9">
    <source>
        <dbReference type="EMBL" id="CAG7718720.1"/>
    </source>
</evidence>
<reference evidence="9" key="1">
    <citation type="submission" date="2021-06" db="EMBL/GenBank/DDBJ databases">
        <authorList>
            <person name="Hodson N. C."/>
            <person name="Mongue J. A."/>
            <person name="Jaron S. K."/>
        </authorList>
    </citation>
    <scope>NUCLEOTIDE SEQUENCE</scope>
</reference>
<feature type="transmembrane region" description="Helical" evidence="8">
    <location>
        <begin position="296"/>
        <end position="318"/>
    </location>
</feature>
<keyword evidence="10" id="KW-1185">Reference proteome</keyword>
<dbReference type="AlphaFoldDB" id="A0A8J2JEJ7"/>
<comment type="similarity">
    <text evidence="2">Belongs to the insect chemoreceptor superfamily. Gustatory receptor (GR) family. Gr5a subfamily.</text>
</comment>
<dbReference type="OrthoDB" id="5800391at2759"/>
<dbReference type="PANTHER" id="PTHR21421">
    <property type="entry name" value="GUSTATORY RECEPTOR"/>
    <property type="match status" value="1"/>
</dbReference>
<evidence type="ECO:0000256" key="1">
    <source>
        <dbReference type="ARBA" id="ARBA00004651"/>
    </source>
</evidence>
<protein>
    <recommendedName>
        <fullName evidence="11">Gustatory receptor</fullName>
    </recommendedName>
</protein>
<dbReference type="Proteomes" id="UP000708208">
    <property type="component" value="Unassembled WGS sequence"/>
</dbReference>